<dbReference type="Proteomes" id="UP000236370">
    <property type="component" value="Unassembled WGS sequence"/>
</dbReference>
<comment type="caution">
    <text evidence="1">The sequence shown here is derived from an EMBL/GenBank/DDBJ whole genome shotgun (WGS) entry which is preliminary data.</text>
</comment>
<sequence length="36" mass="4425">MTSDYRWPWKKAEGTQLKFQKRKSTALSHSRLRCWI</sequence>
<accession>A0A2J8J725</accession>
<evidence type="ECO:0000313" key="2">
    <source>
        <dbReference type="Proteomes" id="UP000236370"/>
    </source>
</evidence>
<proteinExistence type="predicted"/>
<evidence type="ECO:0000313" key="1">
    <source>
        <dbReference type="EMBL" id="PNI18563.1"/>
    </source>
</evidence>
<dbReference type="AlphaFoldDB" id="A0A2J8J725"/>
<reference evidence="1 2" key="1">
    <citation type="submission" date="2017-12" db="EMBL/GenBank/DDBJ databases">
        <title>High-resolution comparative analysis of great ape genomes.</title>
        <authorList>
            <person name="Pollen A."/>
            <person name="Hastie A."/>
            <person name="Hormozdiari F."/>
            <person name="Dougherty M."/>
            <person name="Liu R."/>
            <person name="Chaisson M."/>
            <person name="Hoppe E."/>
            <person name="Hill C."/>
            <person name="Pang A."/>
            <person name="Hillier L."/>
            <person name="Baker C."/>
            <person name="Armstrong J."/>
            <person name="Shendure J."/>
            <person name="Paten B."/>
            <person name="Wilson R."/>
            <person name="Chao H."/>
            <person name="Schneider V."/>
            <person name="Ventura M."/>
            <person name="Kronenberg Z."/>
            <person name="Murali S."/>
            <person name="Gordon D."/>
            <person name="Cantsilieris S."/>
            <person name="Munson K."/>
            <person name="Nelson B."/>
            <person name="Raja A."/>
            <person name="Underwood J."/>
            <person name="Diekhans M."/>
            <person name="Fiddes I."/>
            <person name="Haussler D."/>
            <person name="Eichler E."/>
        </authorList>
    </citation>
    <scope>NUCLEOTIDE SEQUENCE [LARGE SCALE GENOMIC DNA]</scope>
    <source>
        <strain evidence="1">Yerkes chimp pedigree #C0471</strain>
    </source>
</reference>
<gene>
    <name evidence="1" type="ORF">CK820_G0050211</name>
</gene>
<protein>
    <submittedName>
        <fullName evidence="1">EPN2 isoform 10</fullName>
    </submittedName>
</protein>
<organism evidence="1 2">
    <name type="scientific">Pan troglodytes</name>
    <name type="common">Chimpanzee</name>
    <dbReference type="NCBI Taxonomy" id="9598"/>
    <lineage>
        <taxon>Eukaryota</taxon>
        <taxon>Metazoa</taxon>
        <taxon>Chordata</taxon>
        <taxon>Craniata</taxon>
        <taxon>Vertebrata</taxon>
        <taxon>Euteleostomi</taxon>
        <taxon>Mammalia</taxon>
        <taxon>Eutheria</taxon>
        <taxon>Euarchontoglires</taxon>
        <taxon>Primates</taxon>
        <taxon>Haplorrhini</taxon>
        <taxon>Catarrhini</taxon>
        <taxon>Hominidae</taxon>
        <taxon>Pan</taxon>
    </lineage>
</organism>
<name>A0A2J8J725_PANTR</name>
<dbReference type="EMBL" id="NBAG03000509">
    <property type="protein sequence ID" value="PNI18563.1"/>
    <property type="molecule type" value="Genomic_DNA"/>
</dbReference>